<dbReference type="SUPFAM" id="SSF52413">
    <property type="entry name" value="UDP-glucose/GDP-mannose dehydrogenase C-terminal domain"/>
    <property type="match status" value="1"/>
</dbReference>
<dbReference type="GO" id="GO:0016628">
    <property type="term" value="F:oxidoreductase activity, acting on the CH-CH group of donors, NAD or NADP as acceptor"/>
    <property type="evidence" value="ECO:0007669"/>
    <property type="project" value="InterPro"/>
</dbReference>
<organism evidence="5 6">
    <name type="scientific">Thiorhodococcus minor</name>
    <dbReference type="NCBI Taxonomy" id="57489"/>
    <lineage>
        <taxon>Bacteria</taxon>
        <taxon>Pseudomonadati</taxon>
        <taxon>Pseudomonadota</taxon>
        <taxon>Gammaproteobacteria</taxon>
        <taxon>Chromatiales</taxon>
        <taxon>Chromatiaceae</taxon>
        <taxon>Thiorhodococcus</taxon>
    </lineage>
</organism>
<dbReference type="PANTHER" id="PTHR43491:SF1">
    <property type="entry name" value="UDP-N-ACETYL-D-MANNOSAMINE DEHYDROGENASE"/>
    <property type="match status" value="1"/>
</dbReference>
<protein>
    <submittedName>
        <fullName evidence="5">UDP-N-acetyl-D-mannosamine dehydrogenase</fullName>
        <ecNumber evidence="5">1.1.1.336</ecNumber>
    </submittedName>
</protein>
<keyword evidence="6" id="KW-1185">Reference proteome</keyword>
<dbReference type="InterPro" id="IPR008927">
    <property type="entry name" value="6-PGluconate_DH-like_C_sf"/>
</dbReference>
<dbReference type="InterPro" id="IPR014026">
    <property type="entry name" value="UDP-Glc/GDP-Man_DH_dimer"/>
</dbReference>
<dbReference type="InterPro" id="IPR036291">
    <property type="entry name" value="NAD(P)-bd_dom_sf"/>
</dbReference>
<dbReference type="Proteomes" id="UP000483379">
    <property type="component" value="Unassembled WGS sequence"/>
</dbReference>
<dbReference type="NCBIfam" id="TIGR03026">
    <property type="entry name" value="NDP-sugDHase"/>
    <property type="match status" value="1"/>
</dbReference>
<proteinExistence type="inferred from homology"/>
<dbReference type="GO" id="GO:0089714">
    <property type="term" value="F:UDP-N-acetyl-D-mannosamine dehydrogenase activity"/>
    <property type="evidence" value="ECO:0007669"/>
    <property type="project" value="UniProtKB-EC"/>
</dbReference>
<dbReference type="PANTHER" id="PTHR43491">
    <property type="entry name" value="UDP-N-ACETYL-D-MANNOSAMINE DEHYDROGENASE"/>
    <property type="match status" value="1"/>
</dbReference>
<dbReference type="PIRSF" id="PIRSF000124">
    <property type="entry name" value="UDPglc_GDPman_dh"/>
    <property type="match status" value="1"/>
</dbReference>
<dbReference type="EMBL" id="JAAIJQ010000058">
    <property type="protein sequence ID" value="NEV63683.1"/>
    <property type="molecule type" value="Genomic_DNA"/>
</dbReference>
<dbReference type="InterPro" id="IPR028359">
    <property type="entry name" value="UDP_ManNAc/GlcNAc_DH"/>
</dbReference>
<reference evidence="5 6" key="1">
    <citation type="submission" date="2020-02" db="EMBL/GenBank/DDBJ databases">
        <title>Genome sequences of Thiorhodococcus mannitoliphagus and Thiorhodococcus minor, purple sulfur photosynthetic bacteria in the gammaproteobacterial family, Chromatiaceae.</title>
        <authorList>
            <person name="Aviles F.A."/>
            <person name="Meyer T.E."/>
            <person name="Kyndt J.A."/>
        </authorList>
    </citation>
    <scope>NUCLEOTIDE SEQUENCE [LARGE SCALE GENOMIC DNA]</scope>
    <source>
        <strain evidence="5 6">DSM 11518</strain>
    </source>
</reference>
<evidence type="ECO:0000313" key="6">
    <source>
        <dbReference type="Proteomes" id="UP000483379"/>
    </source>
</evidence>
<evidence type="ECO:0000256" key="1">
    <source>
        <dbReference type="ARBA" id="ARBA00023002"/>
    </source>
</evidence>
<dbReference type="InterPro" id="IPR014027">
    <property type="entry name" value="UDP-Glc/GDP-Man_DH_C"/>
</dbReference>
<comment type="caution">
    <text evidence="5">The sequence shown here is derived from an EMBL/GenBank/DDBJ whole genome shotgun (WGS) entry which is preliminary data.</text>
</comment>
<dbReference type="SUPFAM" id="SSF51735">
    <property type="entry name" value="NAD(P)-binding Rossmann-fold domains"/>
    <property type="match status" value="1"/>
</dbReference>
<evidence type="ECO:0000256" key="2">
    <source>
        <dbReference type="ARBA" id="ARBA00023027"/>
    </source>
</evidence>
<dbReference type="Gene3D" id="3.40.50.720">
    <property type="entry name" value="NAD(P)-binding Rossmann-like Domain"/>
    <property type="match status" value="2"/>
</dbReference>
<gene>
    <name evidence="5" type="primary">wecC</name>
    <name evidence="5" type="ORF">G3446_17605</name>
</gene>
<dbReference type="GO" id="GO:0000271">
    <property type="term" value="P:polysaccharide biosynthetic process"/>
    <property type="evidence" value="ECO:0007669"/>
    <property type="project" value="InterPro"/>
</dbReference>
<feature type="domain" description="UDP-glucose/GDP-mannose dehydrogenase C-terminal" evidence="4">
    <location>
        <begin position="312"/>
        <end position="409"/>
    </location>
</feature>
<dbReference type="SMART" id="SM00984">
    <property type="entry name" value="UDPG_MGDP_dh_C"/>
    <property type="match status" value="1"/>
</dbReference>
<dbReference type="InterPro" id="IPR001732">
    <property type="entry name" value="UDP-Glc/GDP-Man_DH_N"/>
</dbReference>
<dbReference type="Pfam" id="PF00984">
    <property type="entry name" value="UDPG_MGDP_dh"/>
    <property type="match status" value="1"/>
</dbReference>
<evidence type="ECO:0000256" key="3">
    <source>
        <dbReference type="PIRNR" id="PIRNR000124"/>
    </source>
</evidence>
<evidence type="ECO:0000259" key="4">
    <source>
        <dbReference type="SMART" id="SM00984"/>
    </source>
</evidence>
<dbReference type="Pfam" id="PF03720">
    <property type="entry name" value="UDPG_MGDP_dh_C"/>
    <property type="match status" value="1"/>
</dbReference>
<sequence>MGLGYIGLPTASLLASKGFQVHGVDVSPQVVETINAGHIHIREPALDILVKSAVQSGRLTAHTEPAAADIFILAVPTPFKDDFEPDLRYVEDATRAIAPYLAAGNLVILESTSPVGTTEKVAAWIADARPDLVVPRRGIQEIDVPESVHVAHCPERVLPGQIIRELVDNDRIVGGIDEASTAAAADFYRHFVAGEVLETDSRTAELAKLTENTFRDVNIALANELSQVCDHLGVDVWDLIQLSNRHPRVNVLRPGPGVGGHCIAVDPWFIVHSAPEQARLIRMAREVNAGKPEQVVAKVRAKAARFQSPTIACLGLTYKPDIDDLRESPALYITAQLGRAQVGRVLAVEPHVDSLPTALQDTNVRLCGLDIALNEADIVLGLVAHRGFRKVSRQTLQEKIVIDTCGIWR</sequence>
<evidence type="ECO:0000313" key="5">
    <source>
        <dbReference type="EMBL" id="NEV63683.1"/>
    </source>
</evidence>
<dbReference type="PIRSF" id="PIRSF500136">
    <property type="entry name" value="UDP_ManNAc_DH"/>
    <property type="match status" value="1"/>
</dbReference>
<dbReference type="InterPro" id="IPR017476">
    <property type="entry name" value="UDP-Glc/GDP-Man"/>
</dbReference>
<name>A0A6M0K436_9GAMM</name>
<dbReference type="InterPro" id="IPR036220">
    <property type="entry name" value="UDP-Glc/GDP-Man_DH_C_sf"/>
</dbReference>
<keyword evidence="2" id="KW-0520">NAD</keyword>
<dbReference type="Pfam" id="PF03721">
    <property type="entry name" value="UDPG_MGDP_dh_N"/>
    <property type="match status" value="1"/>
</dbReference>
<dbReference type="NCBIfam" id="NF008286">
    <property type="entry name" value="PRK11064.1"/>
    <property type="match status" value="1"/>
</dbReference>
<accession>A0A6M0K436</accession>
<dbReference type="SUPFAM" id="SSF48179">
    <property type="entry name" value="6-phosphogluconate dehydrogenase C-terminal domain-like"/>
    <property type="match status" value="1"/>
</dbReference>
<comment type="similarity">
    <text evidence="3">Belongs to the UDP-glucose/GDP-mannose dehydrogenase family.</text>
</comment>
<dbReference type="GO" id="GO:0051287">
    <property type="term" value="F:NAD binding"/>
    <property type="evidence" value="ECO:0007669"/>
    <property type="project" value="InterPro"/>
</dbReference>
<dbReference type="EC" id="1.1.1.336" evidence="5"/>
<keyword evidence="1 5" id="KW-0560">Oxidoreductase</keyword>
<dbReference type="AlphaFoldDB" id="A0A6M0K436"/>